<protein>
    <submittedName>
        <fullName evidence="4">DUF2062 domain-containing protein</fullName>
    </submittedName>
</protein>
<dbReference type="PANTHER" id="PTHR40547">
    <property type="entry name" value="SLL0298 PROTEIN"/>
    <property type="match status" value="1"/>
</dbReference>
<comment type="caution">
    <text evidence="4">The sequence shown here is derived from an EMBL/GenBank/DDBJ whole genome shotgun (WGS) entry which is preliminary data.</text>
</comment>
<proteinExistence type="predicted"/>
<dbReference type="Pfam" id="PF09835">
    <property type="entry name" value="DUF2062"/>
    <property type="match status" value="1"/>
</dbReference>
<keyword evidence="2" id="KW-1133">Transmembrane helix</keyword>
<evidence type="ECO:0000256" key="2">
    <source>
        <dbReference type="SAM" id="Phobius"/>
    </source>
</evidence>
<evidence type="ECO:0000313" key="5">
    <source>
        <dbReference type="Proteomes" id="UP001595443"/>
    </source>
</evidence>
<organism evidence="4 5">
    <name type="scientific">Acidimangrovimonas pyrenivorans</name>
    <dbReference type="NCBI Taxonomy" id="2030798"/>
    <lineage>
        <taxon>Bacteria</taxon>
        <taxon>Pseudomonadati</taxon>
        <taxon>Pseudomonadota</taxon>
        <taxon>Alphaproteobacteria</taxon>
        <taxon>Rhodobacterales</taxon>
        <taxon>Paracoccaceae</taxon>
        <taxon>Acidimangrovimonas</taxon>
    </lineage>
</organism>
<sequence length="252" mass="27389">MVFKRRSKRSWAQAIGHAIYPRGGWIRAVSYIIHRLRRLPDKPHRIARGIAAGIVVSFTPFFGFHFVIAVCLAWLMRGNMVAALLATFVGNPLTFPLIMTVSVELGSRILHLPGGMPLHSIVDAFAGASVELWDNLLALFTAEAPHWDNLIRFFHRVFWPYFIGGLGPGIVAALAGYYLSLPVIGAYQKRRQKKLMERVEKQREIKAALAAEAEAQAAARIAPAPLAKPAAGTATTTGVAASSGRKPGESAG</sequence>
<keyword evidence="2" id="KW-0472">Membrane</keyword>
<feature type="transmembrane region" description="Helical" evidence="2">
    <location>
        <begin position="46"/>
        <end position="75"/>
    </location>
</feature>
<feature type="transmembrane region" description="Helical" evidence="2">
    <location>
        <begin position="161"/>
        <end position="187"/>
    </location>
</feature>
<dbReference type="InterPro" id="IPR018639">
    <property type="entry name" value="DUF2062"/>
</dbReference>
<feature type="domain" description="DUF2062" evidence="3">
    <location>
        <begin position="27"/>
        <end position="192"/>
    </location>
</feature>
<keyword evidence="2" id="KW-0812">Transmembrane</keyword>
<dbReference type="PANTHER" id="PTHR40547:SF1">
    <property type="entry name" value="SLL0298 PROTEIN"/>
    <property type="match status" value="1"/>
</dbReference>
<evidence type="ECO:0000259" key="3">
    <source>
        <dbReference type="Pfam" id="PF09835"/>
    </source>
</evidence>
<reference evidence="5" key="1">
    <citation type="journal article" date="2019" name="Int. J. Syst. Evol. Microbiol.">
        <title>The Global Catalogue of Microorganisms (GCM) 10K type strain sequencing project: providing services to taxonomists for standard genome sequencing and annotation.</title>
        <authorList>
            <consortium name="The Broad Institute Genomics Platform"/>
            <consortium name="The Broad Institute Genome Sequencing Center for Infectious Disease"/>
            <person name="Wu L."/>
            <person name="Ma J."/>
        </authorList>
    </citation>
    <scope>NUCLEOTIDE SEQUENCE [LARGE SCALE GENOMIC DNA]</scope>
    <source>
        <strain evidence="5">KCTC 62192</strain>
    </source>
</reference>
<dbReference type="RefSeq" id="WP_377834676.1">
    <property type="nucleotide sequence ID" value="NZ_JBHRSK010000016.1"/>
</dbReference>
<dbReference type="EMBL" id="JBHRSK010000016">
    <property type="protein sequence ID" value="MFC2969916.1"/>
    <property type="molecule type" value="Genomic_DNA"/>
</dbReference>
<gene>
    <name evidence="4" type="ORF">ACFOES_17605</name>
</gene>
<evidence type="ECO:0000256" key="1">
    <source>
        <dbReference type="SAM" id="MobiDB-lite"/>
    </source>
</evidence>
<dbReference type="Proteomes" id="UP001595443">
    <property type="component" value="Unassembled WGS sequence"/>
</dbReference>
<feature type="compositionally biased region" description="Low complexity" evidence="1">
    <location>
        <begin position="228"/>
        <end position="241"/>
    </location>
</feature>
<feature type="transmembrane region" description="Helical" evidence="2">
    <location>
        <begin position="81"/>
        <end position="101"/>
    </location>
</feature>
<feature type="region of interest" description="Disordered" evidence="1">
    <location>
        <begin position="228"/>
        <end position="252"/>
    </location>
</feature>
<name>A0ABV7AKF5_9RHOB</name>
<keyword evidence="5" id="KW-1185">Reference proteome</keyword>
<evidence type="ECO:0000313" key="4">
    <source>
        <dbReference type="EMBL" id="MFC2969916.1"/>
    </source>
</evidence>
<accession>A0ABV7AKF5</accession>